<protein>
    <submittedName>
        <fullName evidence="1">ATP-binding protein</fullName>
    </submittedName>
</protein>
<dbReference type="Gene3D" id="3.40.50.300">
    <property type="entry name" value="P-loop containing nucleotide triphosphate hydrolases"/>
    <property type="match status" value="1"/>
</dbReference>
<keyword evidence="2" id="KW-1185">Reference proteome</keyword>
<proteinExistence type="predicted"/>
<gene>
    <name evidence="1" type="ORF">GCM10012278_16730</name>
</gene>
<accession>A0A918A189</accession>
<name>A0A918A189_9ACTN</name>
<comment type="caution">
    <text evidence="1">The sequence shown here is derived from an EMBL/GenBank/DDBJ whole genome shotgun (WGS) entry which is preliminary data.</text>
</comment>
<dbReference type="SUPFAM" id="SSF52540">
    <property type="entry name" value="P-loop containing nucleoside triphosphate hydrolases"/>
    <property type="match status" value="1"/>
</dbReference>
<keyword evidence="1" id="KW-0067">ATP-binding</keyword>
<reference evidence="1" key="1">
    <citation type="journal article" date="2014" name="Int. J. Syst. Evol. Microbiol.">
        <title>Complete genome sequence of Corynebacterium casei LMG S-19264T (=DSM 44701T), isolated from a smear-ripened cheese.</title>
        <authorList>
            <consortium name="US DOE Joint Genome Institute (JGI-PGF)"/>
            <person name="Walter F."/>
            <person name="Albersmeier A."/>
            <person name="Kalinowski J."/>
            <person name="Ruckert C."/>
        </authorList>
    </citation>
    <scope>NUCLEOTIDE SEQUENCE</scope>
    <source>
        <strain evidence="1">CGMCC 4.7430</strain>
    </source>
</reference>
<evidence type="ECO:0000313" key="1">
    <source>
        <dbReference type="EMBL" id="GGP03838.1"/>
    </source>
</evidence>
<dbReference type="CDD" id="cd00267">
    <property type="entry name" value="ABC_ATPase"/>
    <property type="match status" value="1"/>
</dbReference>
<dbReference type="AlphaFoldDB" id="A0A918A189"/>
<evidence type="ECO:0000313" key="2">
    <source>
        <dbReference type="Proteomes" id="UP000660745"/>
    </source>
</evidence>
<dbReference type="GO" id="GO:0005524">
    <property type="term" value="F:ATP binding"/>
    <property type="evidence" value="ECO:0007669"/>
    <property type="project" value="UniProtKB-KW"/>
</dbReference>
<dbReference type="RefSeq" id="WP_225277695.1">
    <property type="nucleotide sequence ID" value="NZ_BMNK01000002.1"/>
</dbReference>
<dbReference type="EMBL" id="BMNK01000002">
    <property type="protein sequence ID" value="GGP03838.1"/>
    <property type="molecule type" value="Genomic_DNA"/>
</dbReference>
<keyword evidence="1" id="KW-0547">Nucleotide-binding</keyword>
<dbReference type="Pfam" id="PF13671">
    <property type="entry name" value="AAA_33"/>
    <property type="match status" value="1"/>
</dbReference>
<organism evidence="1 2">
    <name type="scientific">Nonomuraea glycinis</name>
    <dbReference type="NCBI Taxonomy" id="2047744"/>
    <lineage>
        <taxon>Bacteria</taxon>
        <taxon>Bacillati</taxon>
        <taxon>Actinomycetota</taxon>
        <taxon>Actinomycetes</taxon>
        <taxon>Streptosporangiales</taxon>
        <taxon>Streptosporangiaceae</taxon>
        <taxon>Nonomuraea</taxon>
    </lineage>
</organism>
<dbReference type="InterPro" id="IPR027417">
    <property type="entry name" value="P-loop_NTPase"/>
</dbReference>
<reference evidence="1" key="2">
    <citation type="submission" date="2020-09" db="EMBL/GenBank/DDBJ databases">
        <authorList>
            <person name="Sun Q."/>
            <person name="Zhou Y."/>
        </authorList>
    </citation>
    <scope>NUCLEOTIDE SEQUENCE</scope>
    <source>
        <strain evidence="1">CGMCC 4.7430</strain>
    </source>
</reference>
<sequence length="199" mass="21424">MTVSLPAACNAAESLRYPAGSLVILTGLPGAGKTTLLRRLYALDGTEAMPVTAGEATVIDSMQSRLRWAGRLGWAPKPVRTGVVFATHLWRIRAAVRSGRSVVAHNRGCGPAVLRVFAWMARRSGAAFHLLLLDVAPEAALAGQHARGRVVPERTFARHRRRCRRLLARARAGDPTPAAGAHVLDRASANVLTSIRFVR</sequence>
<dbReference type="Proteomes" id="UP000660745">
    <property type="component" value="Unassembled WGS sequence"/>
</dbReference>